<dbReference type="GO" id="GO:0016779">
    <property type="term" value="F:nucleotidyltransferase activity"/>
    <property type="evidence" value="ECO:0007669"/>
    <property type="project" value="InterPro"/>
</dbReference>
<evidence type="ECO:0000259" key="3">
    <source>
        <dbReference type="Pfam" id="PF01909"/>
    </source>
</evidence>
<proteinExistence type="predicted"/>
<dbReference type="InterPro" id="IPR025184">
    <property type="entry name" value="AadA_C"/>
</dbReference>
<evidence type="ECO:0000256" key="1">
    <source>
        <dbReference type="ARBA" id="ARBA00022679"/>
    </source>
</evidence>
<evidence type="ECO:0008006" key="7">
    <source>
        <dbReference type="Google" id="ProtNLM"/>
    </source>
</evidence>
<reference evidence="5" key="2">
    <citation type="submission" date="2020-09" db="EMBL/GenBank/DDBJ databases">
        <authorList>
            <person name="Sun Q."/>
            <person name="Zhou Y."/>
        </authorList>
    </citation>
    <scope>NUCLEOTIDE SEQUENCE</scope>
    <source>
        <strain evidence="5">CGMCC 4.7308</strain>
    </source>
</reference>
<keyword evidence="6" id="KW-1185">Reference proteome</keyword>
<dbReference type="AlphaFoldDB" id="A0A917W991"/>
<protein>
    <recommendedName>
        <fullName evidence="7">DUF4111 domain-containing protein</fullName>
    </recommendedName>
</protein>
<name>A0A917W991_9ACTN</name>
<organism evidence="5 6">
    <name type="scientific">Nakamurella endophytica</name>
    <dbReference type="NCBI Taxonomy" id="1748367"/>
    <lineage>
        <taxon>Bacteria</taxon>
        <taxon>Bacillati</taxon>
        <taxon>Actinomycetota</taxon>
        <taxon>Actinomycetes</taxon>
        <taxon>Nakamurellales</taxon>
        <taxon>Nakamurellaceae</taxon>
        <taxon>Nakamurella</taxon>
    </lineage>
</organism>
<dbReference type="InterPro" id="IPR043519">
    <property type="entry name" value="NT_sf"/>
</dbReference>
<dbReference type="SUPFAM" id="SSF81301">
    <property type="entry name" value="Nucleotidyltransferase"/>
    <property type="match status" value="1"/>
</dbReference>
<reference evidence="5" key="1">
    <citation type="journal article" date="2014" name="Int. J. Syst. Evol. Microbiol.">
        <title>Complete genome sequence of Corynebacterium casei LMG S-19264T (=DSM 44701T), isolated from a smear-ripened cheese.</title>
        <authorList>
            <consortium name="US DOE Joint Genome Institute (JGI-PGF)"/>
            <person name="Walter F."/>
            <person name="Albersmeier A."/>
            <person name="Kalinowski J."/>
            <person name="Ruckert C."/>
        </authorList>
    </citation>
    <scope>NUCLEOTIDE SEQUENCE</scope>
    <source>
        <strain evidence="5">CGMCC 4.7308</strain>
    </source>
</reference>
<accession>A0A917W991</accession>
<dbReference type="Proteomes" id="UP000655208">
    <property type="component" value="Unassembled WGS sequence"/>
</dbReference>
<dbReference type="Pfam" id="PF01909">
    <property type="entry name" value="NTP_transf_2"/>
    <property type="match status" value="1"/>
</dbReference>
<dbReference type="Pfam" id="PF13427">
    <property type="entry name" value="AadA_C"/>
    <property type="match status" value="1"/>
</dbReference>
<comment type="caution">
    <text evidence="5">The sequence shown here is derived from an EMBL/GenBank/DDBJ whole genome shotgun (WGS) entry which is preliminary data.</text>
</comment>
<evidence type="ECO:0000259" key="4">
    <source>
        <dbReference type="Pfam" id="PF13427"/>
    </source>
</evidence>
<evidence type="ECO:0000313" key="5">
    <source>
        <dbReference type="EMBL" id="GGL85296.1"/>
    </source>
</evidence>
<feature type="region of interest" description="Disordered" evidence="2">
    <location>
        <begin position="253"/>
        <end position="274"/>
    </location>
</feature>
<evidence type="ECO:0000256" key="2">
    <source>
        <dbReference type="SAM" id="MobiDB-lite"/>
    </source>
</evidence>
<dbReference type="CDD" id="cd05403">
    <property type="entry name" value="NT_KNTase_like"/>
    <property type="match status" value="1"/>
</dbReference>
<gene>
    <name evidence="5" type="ORF">GCM10011594_01210</name>
</gene>
<dbReference type="RefSeq" id="WP_188939589.1">
    <property type="nucleotide sequence ID" value="NZ_BMNA01000001.1"/>
</dbReference>
<feature type="domain" description="Adenylyltransferase AadA C-terminal" evidence="4">
    <location>
        <begin position="147"/>
        <end position="231"/>
    </location>
</feature>
<dbReference type="Gene3D" id="3.30.460.10">
    <property type="entry name" value="Beta Polymerase, domain 2"/>
    <property type="match status" value="1"/>
</dbReference>
<dbReference type="EMBL" id="BMNA01000001">
    <property type="protein sequence ID" value="GGL85296.1"/>
    <property type="molecule type" value="Genomic_DNA"/>
</dbReference>
<sequence length="274" mass="28963">MPVTSHPDVDELVGALHRGLRTVLGDRLLSLSVFGSVAAGAYDPGISDVDLLAVLDDPPTPDELYRLAALHAELVAGRPAWQDRVEVLYVPRETLRTYRSTPGPLAVVSPGEPLHLRSAGREWTLNLSDARENAVLVAGPAPARWIDPVPAVDLVECARGYAAAVAGRAARATTLGGDAYTVLILCRALHLHATGRPAGKAAAARWVARRHPRWSGLADRATAWRLGPDGPAGDGHRQVLAFAVWAADELSRPSPVEDAAGDLGRPPAPRCTSG</sequence>
<evidence type="ECO:0000313" key="6">
    <source>
        <dbReference type="Proteomes" id="UP000655208"/>
    </source>
</evidence>
<feature type="domain" description="Polymerase nucleotidyl transferase" evidence="3">
    <location>
        <begin position="30"/>
        <end position="69"/>
    </location>
</feature>
<dbReference type="InterPro" id="IPR002934">
    <property type="entry name" value="Polymerase_NTP_transf_dom"/>
</dbReference>
<keyword evidence="1" id="KW-0808">Transferase</keyword>